<feature type="domain" description="Glycosyltransferase 2-like" evidence="1">
    <location>
        <begin position="5"/>
        <end position="115"/>
    </location>
</feature>
<keyword evidence="3" id="KW-1185">Reference proteome</keyword>
<dbReference type="Gene3D" id="3.90.550.10">
    <property type="entry name" value="Spore Coat Polysaccharide Biosynthesis Protein SpsA, Chain A"/>
    <property type="match status" value="1"/>
</dbReference>
<evidence type="ECO:0000259" key="1">
    <source>
        <dbReference type="Pfam" id="PF00535"/>
    </source>
</evidence>
<name>A0A0F0H3N9_LENAE</name>
<proteinExistence type="predicted"/>
<organism evidence="2 3">
    <name type="scientific">Lentzea aerocolonigenes</name>
    <name type="common">Lechevalieria aerocolonigenes</name>
    <name type="synonym">Saccharothrix aerocolonigenes</name>
    <dbReference type="NCBI Taxonomy" id="68170"/>
    <lineage>
        <taxon>Bacteria</taxon>
        <taxon>Bacillati</taxon>
        <taxon>Actinomycetota</taxon>
        <taxon>Actinomycetes</taxon>
        <taxon>Pseudonocardiales</taxon>
        <taxon>Pseudonocardiaceae</taxon>
        <taxon>Lentzea</taxon>
    </lineage>
</organism>
<dbReference type="Pfam" id="PF00535">
    <property type="entry name" value="Glycos_transf_2"/>
    <property type="match status" value="1"/>
</dbReference>
<reference evidence="2 3" key="1">
    <citation type="submission" date="2015-02" db="EMBL/GenBank/DDBJ databases">
        <authorList>
            <person name="Ju K.-S."/>
            <person name="Doroghazi J.R."/>
            <person name="Metcalf W."/>
        </authorList>
    </citation>
    <scope>NUCLEOTIDE SEQUENCE [LARGE SCALE GENOMIC DNA]</scope>
    <source>
        <strain evidence="2 3">NRRL B-16140</strain>
    </source>
</reference>
<dbReference type="AlphaFoldDB" id="A0A0F0H3N9"/>
<comment type="caution">
    <text evidence="2">The sequence shown here is derived from an EMBL/GenBank/DDBJ whole genome shotgun (WGS) entry which is preliminary data.</text>
</comment>
<dbReference type="SUPFAM" id="SSF53448">
    <property type="entry name" value="Nucleotide-diphospho-sugar transferases"/>
    <property type="match status" value="1"/>
</dbReference>
<dbReference type="OrthoDB" id="4529776at2"/>
<dbReference type="InterPro" id="IPR001173">
    <property type="entry name" value="Glyco_trans_2-like"/>
</dbReference>
<dbReference type="Proteomes" id="UP000033393">
    <property type="component" value="Unassembled WGS sequence"/>
</dbReference>
<gene>
    <name evidence="2" type="ORF">UK23_13710</name>
</gene>
<accession>A0A0F0H3N9</accession>
<dbReference type="RefSeq" id="WP_045311867.1">
    <property type="nucleotide sequence ID" value="NZ_JYJG01000083.1"/>
</dbReference>
<evidence type="ECO:0000313" key="2">
    <source>
        <dbReference type="EMBL" id="KJK49471.1"/>
    </source>
</evidence>
<dbReference type="PATRIC" id="fig|68170.10.peg.2690"/>
<sequence length="254" mass="27914">MRIISVVTPVHPPHVRYLPEAYASLRAQALPDGWEWEWLVQHDGDDGGAVSRLLPADPRVKIAAFSPASGEACTRNLAFARSTGEFVRNLDGDDRLTEGALERDVQVLLTHENVGWVTSAALDLLPDGEVVSWEFGDPAEGVLEPGWLLDTFVRDDWRLPVVPGTMCVRRELLLALGAWMGLPRSADTGLLMALQTVSAGYFIGTPGMLYRKHPAQVTATGIHNDPVDKELRYGMIVDRARALRTLLGQPTTTR</sequence>
<evidence type="ECO:0000313" key="3">
    <source>
        <dbReference type="Proteomes" id="UP000033393"/>
    </source>
</evidence>
<dbReference type="EMBL" id="JYJG01000083">
    <property type="protein sequence ID" value="KJK49471.1"/>
    <property type="molecule type" value="Genomic_DNA"/>
</dbReference>
<dbReference type="InterPro" id="IPR029044">
    <property type="entry name" value="Nucleotide-diphossugar_trans"/>
</dbReference>
<protein>
    <recommendedName>
        <fullName evidence="1">Glycosyltransferase 2-like domain-containing protein</fullName>
    </recommendedName>
</protein>